<proteinExistence type="inferred from homology"/>
<comment type="caution">
    <text evidence="5">The sequence shown here is derived from an EMBL/GenBank/DDBJ whole genome shotgun (WGS) entry which is preliminary data.</text>
</comment>
<evidence type="ECO:0000313" key="6">
    <source>
        <dbReference type="Proteomes" id="UP000266188"/>
    </source>
</evidence>
<keyword evidence="3" id="KW-0812">Transmembrane</keyword>
<name>A0A3A2ZFD1_9EURO</name>
<dbReference type="Pfam" id="PF06738">
    <property type="entry name" value="ThrE"/>
    <property type="match status" value="1"/>
</dbReference>
<evidence type="ECO:0000256" key="2">
    <source>
        <dbReference type="SAM" id="MobiDB-lite"/>
    </source>
</evidence>
<feature type="transmembrane region" description="Helical" evidence="3">
    <location>
        <begin position="336"/>
        <end position="353"/>
    </location>
</feature>
<feature type="transmembrane region" description="Helical" evidence="3">
    <location>
        <begin position="359"/>
        <end position="378"/>
    </location>
</feature>
<feature type="compositionally biased region" description="Basic and acidic residues" evidence="2">
    <location>
        <begin position="45"/>
        <end position="59"/>
    </location>
</feature>
<evidence type="ECO:0000256" key="3">
    <source>
        <dbReference type="SAM" id="Phobius"/>
    </source>
</evidence>
<feature type="domain" description="Threonine/serine exporter-like N-terminal" evidence="4">
    <location>
        <begin position="229"/>
        <end position="477"/>
    </location>
</feature>
<dbReference type="InterPro" id="IPR010619">
    <property type="entry name" value="ThrE-like_N"/>
</dbReference>
<dbReference type="EMBL" id="MVGC01000212">
    <property type="protein sequence ID" value="RJE21686.1"/>
    <property type="molecule type" value="Genomic_DNA"/>
</dbReference>
<feature type="compositionally biased region" description="Basic and acidic residues" evidence="2">
    <location>
        <begin position="69"/>
        <end position="93"/>
    </location>
</feature>
<dbReference type="InterPro" id="IPR051361">
    <property type="entry name" value="ThrE/Ser_Exporter"/>
</dbReference>
<dbReference type="OrthoDB" id="413008at2759"/>
<sequence length="666" mass="73455">MDRWKDAFKPLRQRSLRIAEQLGRSPHGGDALDSPMLPEQYGATDDIRMRSYNAEKPDEADQSILRSTVNKEAHGLVRGISVREKHSNEERERGRPRRPKPVVFRRSRPGTPDGRSRSGERWDELSSAGGAGVLSLLLKLQSLQFGNQSRDSFISTESDSEFISPAATPKKKKIRWYDKSNNASTSSLPMSKDEETATLQPKKPKKKFKKKEEVKLTIHVAEVLARQKYIMQLCRALMAYGAPTHRLEEYMQMTARVLDVDSQFLYLPGCMIMSFDDINTHTAQVKLVRSIQGLDLGRLAEVHNVYKNVVHDVYSVEQAVEELDQIMKRNPRYNKYLMVFLSGLTSACIGPWAFEARPIDMPISFLLGSLVGFMQYIVAPYSVTYSNVFEVTVALITSLLSRAIGSIPATPSQPGKYMFCFSAIAQSSICLILPGFAVLCSSLELQSHQIIAGSVRIVYTIIYSLFLGYGVTVGTTIYGLFDENANSEKSCAGATEAFGNEYLQHFPFVAVYCFLAALTCQGKVKQTPVMIFFGISAYTANYFCTRRLGSSAGVANTVGAFTIGVLGNLYSRLWHGHAATAILPGIFTIISSGLASTGSIISGLAYANAVRDHDKEVLNSMSDYKSSLSGLGLGMIQIAIGVTVGLFLSALVVYPFGKKRSGLFSF</sequence>
<dbReference type="PANTHER" id="PTHR31082:SF11">
    <property type="entry name" value="DUF1212 DOMAIN MEMBRANE PROTEIN (AFU_ORTHOLOGUE AFUA_5G07620)"/>
    <property type="match status" value="1"/>
</dbReference>
<organism evidence="5 6">
    <name type="scientific">Aspergillus sclerotialis</name>
    <dbReference type="NCBI Taxonomy" id="2070753"/>
    <lineage>
        <taxon>Eukaryota</taxon>
        <taxon>Fungi</taxon>
        <taxon>Dikarya</taxon>
        <taxon>Ascomycota</taxon>
        <taxon>Pezizomycotina</taxon>
        <taxon>Eurotiomycetes</taxon>
        <taxon>Eurotiomycetidae</taxon>
        <taxon>Eurotiales</taxon>
        <taxon>Aspergillaceae</taxon>
        <taxon>Aspergillus</taxon>
        <taxon>Aspergillus subgen. Polypaecilum</taxon>
    </lineage>
</organism>
<keyword evidence="6" id="KW-1185">Reference proteome</keyword>
<protein>
    <submittedName>
        <fullName evidence="5">Pheromone-regulated membrane protein</fullName>
    </submittedName>
</protein>
<feature type="transmembrane region" description="Helical" evidence="3">
    <location>
        <begin position="627"/>
        <end position="654"/>
    </location>
</feature>
<accession>A0A3A2ZFD1</accession>
<keyword evidence="3" id="KW-1133">Transmembrane helix</keyword>
<dbReference type="AlphaFoldDB" id="A0A3A2ZFD1"/>
<feature type="transmembrane region" description="Helical" evidence="3">
    <location>
        <begin position="424"/>
        <end position="445"/>
    </location>
</feature>
<feature type="transmembrane region" description="Helical" evidence="3">
    <location>
        <begin position="582"/>
        <end position="607"/>
    </location>
</feature>
<comment type="similarity">
    <text evidence="1">Belongs to the ThrE exporter (TC 2.A.79) family.</text>
</comment>
<feature type="compositionally biased region" description="Basic and acidic residues" evidence="2">
    <location>
        <begin position="114"/>
        <end position="124"/>
    </location>
</feature>
<reference evidence="6" key="1">
    <citation type="submission" date="2017-02" db="EMBL/GenBank/DDBJ databases">
        <authorList>
            <person name="Tafer H."/>
            <person name="Lopandic K."/>
        </authorList>
    </citation>
    <scope>NUCLEOTIDE SEQUENCE [LARGE SCALE GENOMIC DNA]</scope>
    <source>
        <strain evidence="6">CBS 366.77</strain>
    </source>
</reference>
<dbReference type="Proteomes" id="UP000266188">
    <property type="component" value="Unassembled WGS sequence"/>
</dbReference>
<evidence type="ECO:0000256" key="1">
    <source>
        <dbReference type="ARBA" id="ARBA00034125"/>
    </source>
</evidence>
<dbReference type="GO" id="GO:0022857">
    <property type="term" value="F:transmembrane transporter activity"/>
    <property type="evidence" value="ECO:0007669"/>
    <property type="project" value="InterPro"/>
</dbReference>
<feature type="transmembrane region" description="Helical" evidence="3">
    <location>
        <begin position="549"/>
        <end position="570"/>
    </location>
</feature>
<evidence type="ECO:0000313" key="5">
    <source>
        <dbReference type="EMBL" id="RJE21686.1"/>
    </source>
</evidence>
<feature type="region of interest" description="Disordered" evidence="2">
    <location>
        <begin position="18"/>
        <end position="125"/>
    </location>
</feature>
<dbReference type="PANTHER" id="PTHR31082">
    <property type="entry name" value="PHEROMONE-REGULATED MEMBRANE PROTEIN 10"/>
    <property type="match status" value="1"/>
</dbReference>
<feature type="region of interest" description="Disordered" evidence="2">
    <location>
        <begin position="182"/>
        <end position="206"/>
    </location>
</feature>
<evidence type="ECO:0000259" key="4">
    <source>
        <dbReference type="Pfam" id="PF06738"/>
    </source>
</evidence>
<keyword evidence="3" id="KW-0472">Membrane</keyword>
<feature type="transmembrane region" description="Helical" evidence="3">
    <location>
        <begin position="457"/>
        <end position="480"/>
    </location>
</feature>
<gene>
    <name evidence="5" type="ORF">PHISCL_05987</name>
</gene>
<feature type="compositionally biased region" description="Basic residues" evidence="2">
    <location>
        <begin position="94"/>
        <end position="108"/>
    </location>
</feature>